<dbReference type="SMART" id="SM00528">
    <property type="entry name" value="HNS"/>
    <property type="match status" value="1"/>
</dbReference>
<accession>A0ABV0GGF9</accession>
<comment type="caution">
    <text evidence="2">The sequence shown here is derived from an EMBL/GenBank/DDBJ whole genome shotgun (WGS) entry which is preliminary data.</text>
</comment>
<reference evidence="2 3" key="1">
    <citation type="submission" date="2024-05" db="EMBL/GenBank/DDBJ databases">
        <title>Roseateles sp. 2.12 16S ribosomal RNA gene Genome sequencing and assembly.</title>
        <authorList>
            <person name="Woo H."/>
        </authorList>
    </citation>
    <scope>NUCLEOTIDE SEQUENCE [LARGE SCALE GENOMIC DNA]</scope>
    <source>
        <strain evidence="2 3">2.12</strain>
    </source>
</reference>
<dbReference type="InterPro" id="IPR037150">
    <property type="entry name" value="H-NS_C_dom_sf"/>
</dbReference>
<protein>
    <submittedName>
        <fullName evidence="2">H-NS histone family protein</fullName>
    </submittedName>
</protein>
<keyword evidence="3" id="KW-1185">Reference proteome</keyword>
<sequence length="119" mass="13008">MARKRTAQEIDAEIARLQKEREHALSAERAGVVARMKEAIAYYQITAQDLGLGTGVRKRLSAAPKPKRAGRGVGLKAKPAASRVKYKDDAGHTWSGFGPRPKWLVEALANGKSEEDLRA</sequence>
<evidence type="ECO:0000259" key="1">
    <source>
        <dbReference type="SMART" id="SM00528"/>
    </source>
</evidence>
<gene>
    <name evidence="2" type="ORF">ABDJ40_15270</name>
</gene>
<dbReference type="Gene3D" id="4.10.430.10">
    <property type="entry name" value="Histone-like protein H-NS, C-terminal domain"/>
    <property type="match status" value="1"/>
</dbReference>
<organism evidence="2 3">
    <name type="scientific">Roseateles flavus</name>
    <dbReference type="NCBI Taxonomy" id="3149041"/>
    <lineage>
        <taxon>Bacteria</taxon>
        <taxon>Pseudomonadati</taxon>
        <taxon>Pseudomonadota</taxon>
        <taxon>Betaproteobacteria</taxon>
        <taxon>Burkholderiales</taxon>
        <taxon>Sphaerotilaceae</taxon>
        <taxon>Roseateles</taxon>
    </lineage>
</organism>
<dbReference type="Pfam" id="PF00816">
    <property type="entry name" value="Histone_HNS"/>
    <property type="match status" value="1"/>
</dbReference>
<proteinExistence type="predicted"/>
<name>A0ABV0GGF9_9BURK</name>
<dbReference type="SUPFAM" id="SSF81273">
    <property type="entry name" value="H-NS histone-like proteins"/>
    <property type="match status" value="1"/>
</dbReference>
<evidence type="ECO:0000313" key="3">
    <source>
        <dbReference type="Proteomes" id="UP001462640"/>
    </source>
</evidence>
<dbReference type="Proteomes" id="UP001462640">
    <property type="component" value="Unassembled WGS sequence"/>
</dbReference>
<feature type="domain" description="DNA-binding protein H-NS-like C-terminal" evidence="1">
    <location>
        <begin position="76"/>
        <end position="119"/>
    </location>
</feature>
<dbReference type="RefSeq" id="WP_347611181.1">
    <property type="nucleotide sequence ID" value="NZ_JBDPZC010000007.1"/>
</dbReference>
<dbReference type="EMBL" id="JBDPZC010000007">
    <property type="protein sequence ID" value="MEO3714125.1"/>
    <property type="molecule type" value="Genomic_DNA"/>
</dbReference>
<dbReference type="InterPro" id="IPR027444">
    <property type="entry name" value="H-NS_C_dom"/>
</dbReference>
<evidence type="ECO:0000313" key="2">
    <source>
        <dbReference type="EMBL" id="MEO3714125.1"/>
    </source>
</evidence>